<protein>
    <submittedName>
        <fullName evidence="1">Uncharacterized protein</fullName>
    </submittedName>
</protein>
<accession>A0A392W6K7</accession>
<sequence>MNSVLRLAWNLPSWAQQPAGTRKNRVQTAPGLVLPKLGAVASKCR</sequence>
<reference evidence="1 2" key="1">
    <citation type="journal article" date="2018" name="Front. Plant Sci.">
        <title>Red Clover (Trifolium pratense) and Zigzag Clover (T. medium) - A Picture of Genomic Similarities and Differences.</title>
        <authorList>
            <person name="Dluhosova J."/>
            <person name="Istvanek J."/>
            <person name="Nedelnik J."/>
            <person name="Repkova J."/>
        </authorList>
    </citation>
    <scope>NUCLEOTIDE SEQUENCE [LARGE SCALE GENOMIC DNA]</scope>
    <source>
        <strain evidence="2">cv. 10/8</strain>
        <tissue evidence="1">Leaf</tissue>
    </source>
</reference>
<proteinExistence type="predicted"/>
<evidence type="ECO:0000313" key="2">
    <source>
        <dbReference type="Proteomes" id="UP000265520"/>
    </source>
</evidence>
<comment type="caution">
    <text evidence="1">The sequence shown here is derived from an EMBL/GenBank/DDBJ whole genome shotgun (WGS) entry which is preliminary data.</text>
</comment>
<keyword evidence="2" id="KW-1185">Reference proteome</keyword>
<dbReference type="AlphaFoldDB" id="A0A392W6K7"/>
<name>A0A392W6K7_9FABA</name>
<dbReference type="Proteomes" id="UP000265520">
    <property type="component" value="Unassembled WGS sequence"/>
</dbReference>
<feature type="non-terminal residue" evidence="1">
    <location>
        <position position="45"/>
    </location>
</feature>
<evidence type="ECO:0000313" key="1">
    <source>
        <dbReference type="EMBL" id="MCI95352.1"/>
    </source>
</evidence>
<organism evidence="1 2">
    <name type="scientific">Trifolium medium</name>
    <dbReference type="NCBI Taxonomy" id="97028"/>
    <lineage>
        <taxon>Eukaryota</taxon>
        <taxon>Viridiplantae</taxon>
        <taxon>Streptophyta</taxon>
        <taxon>Embryophyta</taxon>
        <taxon>Tracheophyta</taxon>
        <taxon>Spermatophyta</taxon>
        <taxon>Magnoliopsida</taxon>
        <taxon>eudicotyledons</taxon>
        <taxon>Gunneridae</taxon>
        <taxon>Pentapetalae</taxon>
        <taxon>rosids</taxon>
        <taxon>fabids</taxon>
        <taxon>Fabales</taxon>
        <taxon>Fabaceae</taxon>
        <taxon>Papilionoideae</taxon>
        <taxon>50 kb inversion clade</taxon>
        <taxon>NPAAA clade</taxon>
        <taxon>Hologalegina</taxon>
        <taxon>IRL clade</taxon>
        <taxon>Trifolieae</taxon>
        <taxon>Trifolium</taxon>
    </lineage>
</organism>
<dbReference type="EMBL" id="LXQA011384397">
    <property type="protein sequence ID" value="MCI95352.1"/>
    <property type="molecule type" value="Genomic_DNA"/>
</dbReference>